<dbReference type="RefSeq" id="WP_083438245.1">
    <property type="nucleotide sequence ID" value="NZ_CP011371.1"/>
</dbReference>
<dbReference type="PROSITE" id="PS51764">
    <property type="entry name" value="GH26"/>
    <property type="match status" value="1"/>
</dbReference>
<evidence type="ECO:0000256" key="3">
    <source>
        <dbReference type="ARBA" id="ARBA00023295"/>
    </source>
</evidence>
<reference evidence="8 9" key="1">
    <citation type="submission" date="2015-05" db="EMBL/GenBank/DDBJ databases">
        <authorList>
            <person name="Tang B."/>
            <person name="Yu Y."/>
        </authorList>
    </citation>
    <scope>NUCLEOTIDE SEQUENCE [LARGE SCALE GENOMIC DNA]</scope>
    <source>
        <strain evidence="8 9">DSM 7029</strain>
    </source>
</reference>
<proteinExistence type="inferred from homology"/>
<evidence type="ECO:0000259" key="6">
    <source>
        <dbReference type="PROSITE" id="PS50022"/>
    </source>
</evidence>
<comment type="similarity">
    <text evidence="1 4">Belongs to the glycosyl hydrolase 26 family.</text>
</comment>
<keyword evidence="2 4" id="KW-0378">Hydrolase</keyword>
<sequence length="457" mass="51705">MRFACKSLAIAALALAMSATAFGQTRHKSLNYLYSISGQKTVAGQHNREPNSDPAKWTAEVKNVTGRYPGLWSGDFLFSQHDIQHRATMIEQAKTEWRNGSLVNIMWHTCSPATPEPCGWESSVQRKLSDDEWKQLLTEGTWLNGVLRSRLDALAAHLQVLEDGGVEVLFRPLHEMNQGAFWWGGRPGPNGTAKLYRYIHDYMTRTKGLSNLIWVWDVQDFASLASDLANYDPGEGYWDVLALDVYWSDGRGYTQDKYDAMVRASRGKPIAIGEFDKLPKPEELAAQPRWTFFMGWAELVFERNSREDIQRLYNSPRVVDQSEMPGWGGVSAGNLARGRPVTVSSTENGYPGANAVDGSVESRWSSAYADKQHLYVDLGSNRRIRRVKVVWETAYARYFQVQTSVDGRTWKTVRDVGNNTSLTNDITGLDETARYVKIYGVNRATQWGFSIRELEVY</sequence>
<dbReference type="GO" id="GO:0016985">
    <property type="term" value="F:mannan endo-1,4-beta-mannosidase activity"/>
    <property type="evidence" value="ECO:0007669"/>
    <property type="project" value="InterPro"/>
</dbReference>
<dbReference type="PRINTS" id="PR00739">
    <property type="entry name" value="GLHYDRLASE26"/>
</dbReference>
<dbReference type="PANTHER" id="PTHR40079:SF4">
    <property type="entry name" value="GH26 DOMAIN-CONTAINING PROTEIN-RELATED"/>
    <property type="match status" value="1"/>
</dbReference>
<feature type="domain" description="F5/8 type C" evidence="6">
    <location>
        <begin position="322"/>
        <end position="457"/>
    </location>
</feature>
<gene>
    <name evidence="8" type="ORF">AAW51_2458</name>
</gene>
<organism evidence="8 9">
    <name type="scientific">Caldimonas brevitalea</name>
    <dbReference type="NCBI Taxonomy" id="413882"/>
    <lineage>
        <taxon>Bacteria</taxon>
        <taxon>Pseudomonadati</taxon>
        <taxon>Pseudomonadota</taxon>
        <taxon>Betaproteobacteria</taxon>
        <taxon>Burkholderiales</taxon>
        <taxon>Sphaerotilaceae</taxon>
        <taxon>Caldimonas</taxon>
    </lineage>
</organism>
<dbReference type="Proteomes" id="UP000035352">
    <property type="component" value="Chromosome"/>
</dbReference>
<dbReference type="SUPFAM" id="SSF51445">
    <property type="entry name" value="(Trans)glycosidases"/>
    <property type="match status" value="1"/>
</dbReference>
<dbReference type="InterPro" id="IPR008979">
    <property type="entry name" value="Galactose-bd-like_sf"/>
</dbReference>
<name>A0A0G3BI73_9BURK</name>
<dbReference type="InterPro" id="IPR000805">
    <property type="entry name" value="Glyco_hydro_26"/>
</dbReference>
<evidence type="ECO:0000313" key="8">
    <source>
        <dbReference type="EMBL" id="AKJ29149.1"/>
    </source>
</evidence>
<dbReference type="GO" id="GO:0006080">
    <property type="term" value="P:substituted mannan metabolic process"/>
    <property type="evidence" value="ECO:0007669"/>
    <property type="project" value="InterPro"/>
</dbReference>
<dbReference type="SUPFAM" id="SSF49785">
    <property type="entry name" value="Galactose-binding domain-like"/>
    <property type="match status" value="1"/>
</dbReference>
<evidence type="ECO:0000313" key="9">
    <source>
        <dbReference type="Proteomes" id="UP000035352"/>
    </source>
</evidence>
<feature type="active site" description="Proton donor" evidence="4">
    <location>
        <position position="175"/>
    </location>
</feature>
<evidence type="ECO:0000259" key="7">
    <source>
        <dbReference type="PROSITE" id="PS51764"/>
    </source>
</evidence>
<dbReference type="Gene3D" id="2.60.120.260">
    <property type="entry name" value="Galactose-binding domain-like"/>
    <property type="match status" value="1"/>
</dbReference>
<dbReference type="AlphaFoldDB" id="A0A0G3BI73"/>
<dbReference type="KEGG" id="pbh:AAW51_2458"/>
<feature type="chain" id="PRO_5005183906" evidence="5">
    <location>
        <begin position="24"/>
        <end position="457"/>
    </location>
</feature>
<keyword evidence="5" id="KW-0732">Signal</keyword>
<dbReference type="PROSITE" id="PS50022">
    <property type="entry name" value="FA58C_3"/>
    <property type="match status" value="1"/>
</dbReference>
<keyword evidence="3 4" id="KW-0326">Glycosidase</keyword>
<feature type="signal peptide" evidence="5">
    <location>
        <begin position="1"/>
        <end position="23"/>
    </location>
</feature>
<dbReference type="Pfam" id="PF00754">
    <property type="entry name" value="F5_F8_type_C"/>
    <property type="match status" value="1"/>
</dbReference>
<evidence type="ECO:0000256" key="5">
    <source>
        <dbReference type="SAM" id="SignalP"/>
    </source>
</evidence>
<evidence type="ECO:0000256" key="4">
    <source>
        <dbReference type="PROSITE-ProRule" id="PRU01100"/>
    </source>
</evidence>
<dbReference type="InterPro" id="IPR017853">
    <property type="entry name" value="GH"/>
</dbReference>
<dbReference type="OrthoDB" id="9816550at2"/>
<feature type="domain" description="GH26" evidence="7">
    <location>
        <begin position="24"/>
        <end position="322"/>
    </location>
</feature>
<dbReference type="Pfam" id="PF02156">
    <property type="entry name" value="Glyco_hydro_26"/>
    <property type="match status" value="1"/>
</dbReference>
<protein>
    <submittedName>
        <fullName evidence="8">Mannan endo-1,4-beta-mannosidase B</fullName>
    </submittedName>
</protein>
<feature type="active site" description="Nucleophile" evidence="4">
    <location>
        <position position="274"/>
    </location>
</feature>
<dbReference type="Gene3D" id="3.20.20.80">
    <property type="entry name" value="Glycosidases"/>
    <property type="match status" value="1"/>
</dbReference>
<dbReference type="PANTHER" id="PTHR40079">
    <property type="entry name" value="MANNAN ENDO-1,4-BETA-MANNOSIDASE E-RELATED"/>
    <property type="match status" value="1"/>
</dbReference>
<evidence type="ECO:0000256" key="1">
    <source>
        <dbReference type="ARBA" id="ARBA00007754"/>
    </source>
</evidence>
<evidence type="ECO:0000256" key="2">
    <source>
        <dbReference type="ARBA" id="ARBA00022801"/>
    </source>
</evidence>
<dbReference type="EMBL" id="CP011371">
    <property type="protein sequence ID" value="AKJ29149.1"/>
    <property type="molecule type" value="Genomic_DNA"/>
</dbReference>
<dbReference type="InterPro" id="IPR000421">
    <property type="entry name" value="FA58C"/>
</dbReference>
<keyword evidence="9" id="KW-1185">Reference proteome</keyword>
<dbReference type="InterPro" id="IPR022790">
    <property type="entry name" value="GH26_dom"/>
</dbReference>
<dbReference type="STRING" id="413882.AAW51_2458"/>
<accession>A0A0G3BI73</accession>